<gene>
    <name evidence="3" type="ORF">GCM10008018_67660</name>
</gene>
<dbReference type="SUPFAM" id="SSF48317">
    <property type="entry name" value="Acid phosphatase/Vanadium-dependent haloperoxidase"/>
    <property type="match status" value="1"/>
</dbReference>
<dbReference type="Gene3D" id="1.20.144.10">
    <property type="entry name" value="Phosphatidic acid phosphatase type 2/haloperoxidase"/>
    <property type="match status" value="1"/>
</dbReference>
<accession>A0ABQ1FH57</accession>
<feature type="transmembrane region" description="Helical" evidence="1">
    <location>
        <begin position="147"/>
        <end position="167"/>
    </location>
</feature>
<evidence type="ECO:0000313" key="3">
    <source>
        <dbReference type="EMBL" id="GGA13198.1"/>
    </source>
</evidence>
<keyword evidence="4" id="KW-1185">Reference proteome</keyword>
<feature type="transmembrane region" description="Helical" evidence="1">
    <location>
        <begin position="9"/>
        <end position="27"/>
    </location>
</feature>
<reference evidence="4" key="1">
    <citation type="journal article" date="2019" name="Int. J. Syst. Evol. Microbiol.">
        <title>The Global Catalogue of Microorganisms (GCM) 10K type strain sequencing project: providing services to taxonomists for standard genome sequencing and annotation.</title>
        <authorList>
            <consortium name="The Broad Institute Genomics Platform"/>
            <consortium name="The Broad Institute Genome Sequencing Center for Infectious Disease"/>
            <person name="Wu L."/>
            <person name="Ma J."/>
        </authorList>
    </citation>
    <scope>NUCLEOTIDE SEQUENCE [LARGE SCALE GENOMIC DNA]</scope>
    <source>
        <strain evidence="4">CGMCC 1.15043</strain>
    </source>
</reference>
<keyword evidence="1" id="KW-1133">Transmembrane helix</keyword>
<dbReference type="Proteomes" id="UP000615455">
    <property type="component" value="Unassembled WGS sequence"/>
</dbReference>
<dbReference type="InterPro" id="IPR036938">
    <property type="entry name" value="PAP2/HPO_sf"/>
</dbReference>
<evidence type="ECO:0000313" key="4">
    <source>
        <dbReference type="Proteomes" id="UP000615455"/>
    </source>
</evidence>
<organism evidence="3 4">
    <name type="scientific">Paenibacillus marchantiophytorum</name>
    <dbReference type="NCBI Taxonomy" id="1619310"/>
    <lineage>
        <taxon>Bacteria</taxon>
        <taxon>Bacillati</taxon>
        <taxon>Bacillota</taxon>
        <taxon>Bacilli</taxon>
        <taxon>Bacillales</taxon>
        <taxon>Paenibacillaceae</taxon>
        <taxon>Paenibacillus</taxon>
    </lineage>
</organism>
<evidence type="ECO:0000259" key="2">
    <source>
        <dbReference type="SMART" id="SM00014"/>
    </source>
</evidence>
<dbReference type="InterPro" id="IPR000326">
    <property type="entry name" value="PAP2/HPO"/>
</dbReference>
<keyword evidence="1" id="KW-0812">Transmembrane</keyword>
<dbReference type="RefSeq" id="WP_189020192.1">
    <property type="nucleotide sequence ID" value="NZ_BMHE01000069.1"/>
</dbReference>
<feature type="transmembrane region" description="Helical" evidence="1">
    <location>
        <begin position="215"/>
        <end position="242"/>
    </location>
</feature>
<feature type="transmembrane region" description="Helical" evidence="1">
    <location>
        <begin position="254"/>
        <end position="272"/>
    </location>
</feature>
<comment type="caution">
    <text evidence="3">The sequence shown here is derived from an EMBL/GenBank/DDBJ whole genome shotgun (WGS) entry which is preliminary data.</text>
</comment>
<name>A0ABQ1FH57_9BACL</name>
<sequence>MATTGTKRFIWGFLLVWIILMAIFTFTDLQVSQMLYNEEHSKFGWFFEVYGEHPAFIVLFASGNILFSTVREAQWVKKMLVRLVAGMFILMGGFSMFFMALNRGFELAGGGVMLISLASAVLLAVILQWMLKQVSVEKLSAYNRAAWAGIVIVFAEIMVVNVLKIFWGRMRFRNMEGDYSQFTRWFLPQGIQENGVTAEAHKSFPSGHSANGWTMMVWMLFMPFVNKWRSIMLVVAMAWGLCTSTSRVIMGDHFATDVLSGAFITITSMLLICKLMKVDVYLAMQTNASISLKDKNTPYFR</sequence>
<keyword evidence="1" id="KW-0472">Membrane</keyword>
<proteinExistence type="predicted"/>
<feature type="domain" description="Phosphatidic acid phosphatase type 2/haloperoxidase" evidence="2">
    <location>
        <begin position="145"/>
        <end position="273"/>
    </location>
</feature>
<protein>
    <submittedName>
        <fullName evidence="3">Phospholipid phosphatase</fullName>
    </submittedName>
</protein>
<feature type="transmembrane region" description="Helical" evidence="1">
    <location>
        <begin position="107"/>
        <end position="127"/>
    </location>
</feature>
<evidence type="ECO:0000256" key="1">
    <source>
        <dbReference type="SAM" id="Phobius"/>
    </source>
</evidence>
<dbReference type="SMART" id="SM00014">
    <property type="entry name" value="acidPPc"/>
    <property type="match status" value="1"/>
</dbReference>
<dbReference type="EMBL" id="BMHE01000069">
    <property type="protein sequence ID" value="GGA13198.1"/>
    <property type="molecule type" value="Genomic_DNA"/>
</dbReference>
<feature type="transmembrane region" description="Helical" evidence="1">
    <location>
        <begin position="79"/>
        <end position="101"/>
    </location>
</feature>
<dbReference type="Pfam" id="PF01569">
    <property type="entry name" value="PAP2"/>
    <property type="match status" value="1"/>
</dbReference>